<dbReference type="PANTHER" id="PTHR43157">
    <property type="entry name" value="PHOSPHATIDYLINOSITOL-GLYCAN BIOSYNTHESIS CLASS F PROTEIN-RELATED"/>
    <property type="match status" value="1"/>
</dbReference>
<evidence type="ECO:0000313" key="3">
    <source>
        <dbReference type="EMBL" id="KAB0794322.1"/>
    </source>
</evidence>
<evidence type="ECO:0000256" key="1">
    <source>
        <dbReference type="ARBA" id="ARBA00023002"/>
    </source>
</evidence>
<sequence>MGFFHAMCNSDARLDTKTVIVTGSNAGIGKCTVEDFYKRGARVIMACRNRSKAEKSRDDIIQNCHDAGKNLGEIAIVELDLTSFRSIKECAKKLAAEEQRINILVNNAGIMFNPEGRTEDGYELQFGTNYLGHYLFTLLLLPKLIESAPARILNVSSFVHMLHWGRLTLDDLNWKKRRYNPTQSYYQSKVCNILFTKELARRLKDANIEGVTVYSLHPGIINTELTQHFDSAYFSGFRWLFSNIGGLFFKSATQGAQTTIHCAVDENAGKENGLYYAECAPKKPSWQANNMEDAKSLWDISWKMVDLPDDYNIFRGAEDVQT</sequence>
<dbReference type="InterPro" id="IPR002347">
    <property type="entry name" value="SDR_fam"/>
</dbReference>
<dbReference type="Proteomes" id="UP000327044">
    <property type="component" value="Unassembled WGS sequence"/>
</dbReference>
<keyword evidence="4" id="KW-1185">Reference proteome</keyword>
<evidence type="ECO:0000256" key="2">
    <source>
        <dbReference type="RuleBase" id="RU000363"/>
    </source>
</evidence>
<protein>
    <recommendedName>
        <fullName evidence="5">Retinol dehydrogenase 11</fullName>
    </recommendedName>
</protein>
<dbReference type="OrthoDB" id="191139at2759"/>
<accession>A0A5N4AAH4</accession>
<dbReference type="PRINTS" id="PR00081">
    <property type="entry name" value="GDHRDH"/>
</dbReference>
<dbReference type="Gene3D" id="3.40.50.720">
    <property type="entry name" value="NAD(P)-binding Rossmann-like Domain"/>
    <property type="match status" value="1"/>
</dbReference>
<gene>
    <name evidence="3" type="ORF">PPYR_11161</name>
</gene>
<organism evidence="3 4">
    <name type="scientific">Photinus pyralis</name>
    <name type="common">Common eastern firefly</name>
    <name type="synonym">Lampyris pyralis</name>
    <dbReference type="NCBI Taxonomy" id="7054"/>
    <lineage>
        <taxon>Eukaryota</taxon>
        <taxon>Metazoa</taxon>
        <taxon>Ecdysozoa</taxon>
        <taxon>Arthropoda</taxon>
        <taxon>Hexapoda</taxon>
        <taxon>Insecta</taxon>
        <taxon>Pterygota</taxon>
        <taxon>Neoptera</taxon>
        <taxon>Endopterygota</taxon>
        <taxon>Coleoptera</taxon>
        <taxon>Polyphaga</taxon>
        <taxon>Elateriformia</taxon>
        <taxon>Elateroidea</taxon>
        <taxon>Lampyridae</taxon>
        <taxon>Lampyrinae</taxon>
        <taxon>Photinus</taxon>
    </lineage>
</organism>
<dbReference type="GO" id="GO:0016491">
    <property type="term" value="F:oxidoreductase activity"/>
    <property type="evidence" value="ECO:0007669"/>
    <property type="project" value="UniProtKB-KW"/>
</dbReference>
<keyword evidence="1" id="KW-0560">Oxidoreductase</keyword>
<dbReference type="Pfam" id="PF00106">
    <property type="entry name" value="adh_short"/>
    <property type="match status" value="1"/>
</dbReference>
<comment type="caution">
    <text evidence="3">The sequence shown here is derived from an EMBL/GenBank/DDBJ whole genome shotgun (WGS) entry which is preliminary data.</text>
</comment>
<dbReference type="InterPro" id="IPR036291">
    <property type="entry name" value="NAD(P)-bd_dom_sf"/>
</dbReference>
<dbReference type="AlphaFoldDB" id="A0A5N4AAH4"/>
<dbReference type="InParanoid" id="A0A5N4AAH4"/>
<evidence type="ECO:0000313" key="4">
    <source>
        <dbReference type="Proteomes" id="UP000327044"/>
    </source>
</evidence>
<proteinExistence type="inferred from homology"/>
<dbReference type="EMBL" id="VVIM01000008">
    <property type="protein sequence ID" value="KAB0794322.1"/>
    <property type="molecule type" value="Genomic_DNA"/>
</dbReference>
<name>A0A5N4AAH4_PHOPY</name>
<comment type="similarity">
    <text evidence="2">Belongs to the short-chain dehydrogenases/reductases (SDR) family.</text>
</comment>
<dbReference type="PRINTS" id="PR00080">
    <property type="entry name" value="SDRFAMILY"/>
</dbReference>
<evidence type="ECO:0008006" key="5">
    <source>
        <dbReference type="Google" id="ProtNLM"/>
    </source>
</evidence>
<dbReference type="SUPFAM" id="SSF51735">
    <property type="entry name" value="NAD(P)-binding Rossmann-fold domains"/>
    <property type="match status" value="1"/>
</dbReference>
<reference evidence="3 4" key="1">
    <citation type="journal article" date="2018" name="Elife">
        <title>Firefly genomes illuminate parallel origins of bioluminescence in beetles.</title>
        <authorList>
            <person name="Fallon T.R."/>
            <person name="Lower S.E."/>
            <person name="Chang C.H."/>
            <person name="Bessho-Uehara M."/>
            <person name="Martin G.J."/>
            <person name="Bewick A.J."/>
            <person name="Behringer M."/>
            <person name="Debat H.J."/>
            <person name="Wong I."/>
            <person name="Day J.C."/>
            <person name="Suvorov A."/>
            <person name="Silva C.J."/>
            <person name="Stanger-Hall K.F."/>
            <person name="Hall D.W."/>
            <person name="Schmitz R.J."/>
            <person name="Nelson D.R."/>
            <person name="Lewis S.M."/>
            <person name="Shigenobu S."/>
            <person name="Bybee S.M."/>
            <person name="Larracuente A.M."/>
            <person name="Oba Y."/>
            <person name="Weng J.K."/>
        </authorList>
    </citation>
    <scope>NUCLEOTIDE SEQUENCE [LARGE SCALE GENOMIC DNA]</scope>
    <source>
        <strain evidence="3">1611_PpyrPB1</strain>
        <tissue evidence="3">Whole body</tissue>
    </source>
</reference>
<dbReference type="PANTHER" id="PTHR43157:SF73">
    <property type="entry name" value="WW DOMAIN-CONTAINING OXIDOREDUCTASE-LIKE PROTEIN"/>
    <property type="match status" value="1"/>
</dbReference>